<reference evidence="5" key="1">
    <citation type="journal article" date="2014" name="Int. J. Syst. Evol. Microbiol.">
        <title>Complete genome sequence of Corynebacterium casei LMG S-19264T (=DSM 44701T), isolated from a smear-ripened cheese.</title>
        <authorList>
            <consortium name="US DOE Joint Genome Institute (JGI-PGF)"/>
            <person name="Walter F."/>
            <person name="Albersmeier A."/>
            <person name="Kalinowski J."/>
            <person name="Ruckert C."/>
        </authorList>
    </citation>
    <scope>NUCLEOTIDE SEQUENCE</scope>
    <source>
        <strain evidence="5">CGMCC 1.12698</strain>
    </source>
</reference>
<keyword evidence="6" id="KW-1185">Reference proteome</keyword>
<dbReference type="AlphaFoldDB" id="A0A917AR83"/>
<evidence type="ECO:0000256" key="3">
    <source>
        <dbReference type="RuleBase" id="RU003476"/>
    </source>
</evidence>
<proteinExistence type="inferred from homology"/>
<dbReference type="PROSITE" id="PS51462">
    <property type="entry name" value="NUDIX"/>
    <property type="match status" value="1"/>
</dbReference>
<evidence type="ECO:0000313" key="6">
    <source>
        <dbReference type="Proteomes" id="UP000605259"/>
    </source>
</evidence>
<dbReference type="PANTHER" id="PTHR43046">
    <property type="entry name" value="GDP-MANNOSE MANNOSYL HYDROLASE"/>
    <property type="match status" value="1"/>
</dbReference>
<dbReference type="EMBL" id="BMFK01000001">
    <property type="protein sequence ID" value="GGE66804.1"/>
    <property type="molecule type" value="Genomic_DNA"/>
</dbReference>
<protein>
    <submittedName>
        <fullName evidence="5">DNA mismatch repair protein MutT</fullName>
    </submittedName>
</protein>
<dbReference type="PROSITE" id="PS00893">
    <property type="entry name" value="NUDIX_BOX"/>
    <property type="match status" value="1"/>
</dbReference>
<reference evidence="5" key="2">
    <citation type="submission" date="2020-09" db="EMBL/GenBank/DDBJ databases">
        <authorList>
            <person name="Sun Q."/>
            <person name="Zhou Y."/>
        </authorList>
    </citation>
    <scope>NUCLEOTIDE SEQUENCE</scope>
    <source>
        <strain evidence="5">CGMCC 1.12698</strain>
    </source>
</reference>
<dbReference type="Gene3D" id="3.90.79.10">
    <property type="entry name" value="Nucleoside Triphosphate Pyrophosphohydrolase"/>
    <property type="match status" value="1"/>
</dbReference>
<comment type="caution">
    <text evidence="5">The sequence shown here is derived from an EMBL/GenBank/DDBJ whole genome shotgun (WGS) entry which is preliminary data.</text>
</comment>
<keyword evidence="2 3" id="KW-0378">Hydrolase</keyword>
<dbReference type="RefSeq" id="WP_188387860.1">
    <property type="nucleotide sequence ID" value="NZ_BMFK01000001.1"/>
</dbReference>
<name>A0A917AR83_9BACI</name>
<evidence type="ECO:0000259" key="4">
    <source>
        <dbReference type="PROSITE" id="PS51462"/>
    </source>
</evidence>
<evidence type="ECO:0000256" key="2">
    <source>
        <dbReference type="ARBA" id="ARBA00022801"/>
    </source>
</evidence>
<organism evidence="5 6">
    <name type="scientific">Priestia taiwanensis</name>
    <dbReference type="NCBI Taxonomy" id="1347902"/>
    <lineage>
        <taxon>Bacteria</taxon>
        <taxon>Bacillati</taxon>
        <taxon>Bacillota</taxon>
        <taxon>Bacilli</taxon>
        <taxon>Bacillales</taxon>
        <taxon>Bacillaceae</taxon>
        <taxon>Priestia</taxon>
    </lineage>
</organism>
<dbReference type="InterPro" id="IPR015797">
    <property type="entry name" value="NUDIX_hydrolase-like_dom_sf"/>
</dbReference>
<feature type="domain" description="Nudix hydrolase" evidence="4">
    <location>
        <begin position="1"/>
        <end position="149"/>
    </location>
</feature>
<evidence type="ECO:0000256" key="1">
    <source>
        <dbReference type="ARBA" id="ARBA00001946"/>
    </source>
</evidence>
<dbReference type="Proteomes" id="UP000605259">
    <property type="component" value="Unassembled WGS sequence"/>
</dbReference>
<sequence>MISFSTNEGKFSFRVAGVCIHEDKLLVHRSSKDTYWTLPGGRLEMGESTEEGLKREMIEEIGEVVCVDGLYAIAENFFRYEGENLHELGFYYHITLPTNSMLLQQEAFKGIEKDTSLHYKWMPLTSLDEITLYPRVLAEKIKRGDMVFSHMVNREG</sequence>
<dbReference type="InterPro" id="IPR000086">
    <property type="entry name" value="NUDIX_hydrolase_dom"/>
</dbReference>
<dbReference type="GO" id="GO:0016787">
    <property type="term" value="F:hydrolase activity"/>
    <property type="evidence" value="ECO:0007669"/>
    <property type="project" value="UniProtKB-KW"/>
</dbReference>
<accession>A0A917AR83</accession>
<evidence type="ECO:0000313" key="5">
    <source>
        <dbReference type="EMBL" id="GGE66804.1"/>
    </source>
</evidence>
<dbReference type="InterPro" id="IPR020084">
    <property type="entry name" value="NUDIX_hydrolase_CS"/>
</dbReference>
<dbReference type="SUPFAM" id="SSF55811">
    <property type="entry name" value="Nudix"/>
    <property type="match status" value="1"/>
</dbReference>
<comment type="similarity">
    <text evidence="3">Belongs to the Nudix hydrolase family.</text>
</comment>
<gene>
    <name evidence="5" type="primary">mutT</name>
    <name evidence="5" type="ORF">GCM10007140_16210</name>
</gene>
<dbReference type="PRINTS" id="PR00502">
    <property type="entry name" value="NUDIXFAMILY"/>
</dbReference>
<dbReference type="Pfam" id="PF00293">
    <property type="entry name" value="NUDIX"/>
    <property type="match status" value="1"/>
</dbReference>
<dbReference type="InterPro" id="IPR020476">
    <property type="entry name" value="Nudix_hydrolase"/>
</dbReference>
<comment type="cofactor">
    <cofactor evidence="1">
        <name>Mg(2+)</name>
        <dbReference type="ChEBI" id="CHEBI:18420"/>
    </cofactor>
</comment>
<dbReference type="PANTHER" id="PTHR43046:SF14">
    <property type="entry name" value="MUTT_NUDIX FAMILY PROTEIN"/>
    <property type="match status" value="1"/>
</dbReference>
<dbReference type="CDD" id="cd04688">
    <property type="entry name" value="NUDIX_Hydrolase"/>
    <property type="match status" value="1"/>
</dbReference>